<dbReference type="InterPro" id="IPR036640">
    <property type="entry name" value="ABC1_TM_sf"/>
</dbReference>
<dbReference type="GO" id="GO:0016887">
    <property type="term" value="F:ATP hydrolysis activity"/>
    <property type="evidence" value="ECO:0007669"/>
    <property type="project" value="InterPro"/>
</dbReference>
<dbReference type="GO" id="GO:0005886">
    <property type="term" value="C:plasma membrane"/>
    <property type="evidence" value="ECO:0007669"/>
    <property type="project" value="UniProtKB-SubCell"/>
</dbReference>
<comment type="subcellular location">
    <subcellularLocation>
        <location evidence="1">Cell membrane</location>
        <topology evidence="1">Multi-pass membrane protein</topology>
    </subcellularLocation>
</comment>
<feature type="domain" description="ABC transporter" evidence="10">
    <location>
        <begin position="337"/>
        <end position="574"/>
    </location>
</feature>
<evidence type="ECO:0000256" key="2">
    <source>
        <dbReference type="ARBA" id="ARBA00022448"/>
    </source>
</evidence>
<proteinExistence type="predicted"/>
<keyword evidence="2" id="KW-0813">Transport</keyword>
<evidence type="ECO:0000256" key="9">
    <source>
        <dbReference type="SAM" id="Phobius"/>
    </source>
</evidence>
<reference evidence="12 13" key="1">
    <citation type="submission" date="2018-04" db="EMBL/GenBank/DDBJ databases">
        <title>Pedobacter chongqingensis sp. nov., isolated from a rottenly hemp rope.</title>
        <authorList>
            <person name="Cai Y."/>
        </authorList>
    </citation>
    <scope>NUCLEOTIDE SEQUENCE [LARGE SCALE GENOMIC DNA]</scope>
    <source>
        <strain evidence="12 13">FJ4-8</strain>
    </source>
</reference>
<dbReference type="Gene3D" id="1.20.1560.10">
    <property type="entry name" value="ABC transporter type 1, transmembrane domain"/>
    <property type="match status" value="1"/>
</dbReference>
<evidence type="ECO:0000313" key="13">
    <source>
        <dbReference type="Proteomes" id="UP000245647"/>
    </source>
</evidence>
<feature type="transmembrane region" description="Helical" evidence="9">
    <location>
        <begin position="53"/>
        <end position="72"/>
    </location>
</feature>
<keyword evidence="8 9" id="KW-0472">Membrane</keyword>
<dbReference type="InterPro" id="IPR027417">
    <property type="entry name" value="P-loop_NTPase"/>
</dbReference>
<dbReference type="Gene3D" id="3.40.50.300">
    <property type="entry name" value="P-loop containing nucleotide triphosphate hydrolases"/>
    <property type="match status" value="1"/>
</dbReference>
<feature type="transmembrane region" description="Helical" evidence="9">
    <location>
        <begin position="133"/>
        <end position="154"/>
    </location>
</feature>
<dbReference type="OrthoDB" id="9760358at2"/>
<organism evidence="12 13">
    <name type="scientific">Pararcticibacter amylolyticus</name>
    <dbReference type="NCBI Taxonomy" id="2173175"/>
    <lineage>
        <taxon>Bacteria</taxon>
        <taxon>Pseudomonadati</taxon>
        <taxon>Bacteroidota</taxon>
        <taxon>Sphingobacteriia</taxon>
        <taxon>Sphingobacteriales</taxon>
        <taxon>Sphingobacteriaceae</taxon>
        <taxon>Pararcticibacter</taxon>
    </lineage>
</organism>
<keyword evidence="3" id="KW-1003">Cell membrane</keyword>
<dbReference type="GO" id="GO:0005524">
    <property type="term" value="F:ATP binding"/>
    <property type="evidence" value="ECO:0007669"/>
    <property type="project" value="UniProtKB-KW"/>
</dbReference>
<name>A0A2U2PIE8_9SPHI</name>
<dbReference type="PROSITE" id="PS00211">
    <property type="entry name" value="ABC_TRANSPORTER_1"/>
    <property type="match status" value="1"/>
</dbReference>
<comment type="caution">
    <text evidence="12">The sequence shown here is derived from an EMBL/GenBank/DDBJ whole genome shotgun (WGS) entry which is preliminary data.</text>
</comment>
<sequence length="580" mass="65411">MKILYNYLKNYKGLIALALGLAAINQIFSFLDPWVFRIIIDKYVTHYQNYTTAEFFKGAGLLILAAMGVAMVSRIAKNFQDYYLNVITQRLGAKIYSDGLAHSLELPYQVFEDQRSGETLGILQKVRLDSEKLIIATINILFTSIIGITFVFIYAINIHWLIAVFYISVIPVLGTVSMVLSRKIKTIQKNIVSETTALAGSTTESLRNIELVKSLGLSQQEINRLNTTTEKILELELKKVKYVRSLSFVQGTLVNLLRNSIIFLMMYLIYDGQITIGEFFSLFLYSFFIFGPLQELGNIINTYRETEVSLNNFKSILNTPRELKPSNPVKFEHVDELRFSDVSFKHLSANRNALNNISFDTKKGETIAFVGPSGSGKTTLVKLLVGLYLPKEGQILYNNIPSSDINLDHLRERIGFVTQDTQLFSGTIRDNLRFVRPGATDEECLEVMQKAACQSLLARADKGLDTVIGEGGVKVSGGEKQRLSIARALLRNPDILVFDEATSALDSITEEEITKTIRDVSVMDERITILIAHRLSTIMHADRIFVLEKGHIVESGRHDKLILEKGLYYAMWRQQIGEAK</sequence>
<keyword evidence="5" id="KW-0547">Nucleotide-binding</keyword>
<evidence type="ECO:0000256" key="1">
    <source>
        <dbReference type="ARBA" id="ARBA00004651"/>
    </source>
</evidence>
<evidence type="ECO:0000256" key="5">
    <source>
        <dbReference type="ARBA" id="ARBA00022741"/>
    </source>
</evidence>
<dbReference type="SUPFAM" id="SSF52540">
    <property type="entry name" value="P-loop containing nucleoside triphosphate hydrolases"/>
    <property type="match status" value="1"/>
</dbReference>
<dbReference type="Pfam" id="PF00005">
    <property type="entry name" value="ABC_tran"/>
    <property type="match status" value="1"/>
</dbReference>
<keyword evidence="13" id="KW-1185">Reference proteome</keyword>
<dbReference type="InterPro" id="IPR003439">
    <property type="entry name" value="ABC_transporter-like_ATP-bd"/>
</dbReference>
<dbReference type="EMBL" id="QEAS01000006">
    <property type="protein sequence ID" value="PWG81161.1"/>
    <property type="molecule type" value="Genomic_DNA"/>
</dbReference>
<dbReference type="PANTHER" id="PTHR43394">
    <property type="entry name" value="ATP-DEPENDENT PERMEASE MDL1, MITOCHONDRIAL"/>
    <property type="match status" value="1"/>
</dbReference>
<evidence type="ECO:0000259" key="11">
    <source>
        <dbReference type="PROSITE" id="PS50929"/>
    </source>
</evidence>
<dbReference type="RefSeq" id="WP_109415545.1">
    <property type="nucleotide sequence ID" value="NZ_QEAS01000006.1"/>
</dbReference>
<dbReference type="InterPro" id="IPR011527">
    <property type="entry name" value="ABC1_TM_dom"/>
</dbReference>
<evidence type="ECO:0000256" key="3">
    <source>
        <dbReference type="ARBA" id="ARBA00022475"/>
    </source>
</evidence>
<dbReference type="CDD" id="cd07346">
    <property type="entry name" value="ABC_6TM_exporters"/>
    <property type="match status" value="1"/>
</dbReference>
<dbReference type="PROSITE" id="PS50929">
    <property type="entry name" value="ABC_TM1F"/>
    <property type="match status" value="1"/>
</dbReference>
<feature type="transmembrane region" description="Helical" evidence="9">
    <location>
        <begin position="276"/>
        <end position="293"/>
    </location>
</feature>
<accession>A0A2U2PIE8</accession>
<dbReference type="InterPro" id="IPR003593">
    <property type="entry name" value="AAA+_ATPase"/>
</dbReference>
<keyword evidence="7 9" id="KW-1133">Transmembrane helix</keyword>
<dbReference type="FunFam" id="3.40.50.300:FF:000221">
    <property type="entry name" value="Multidrug ABC transporter ATP-binding protein"/>
    <property type="match status" value="1"/>
</dbReference>
<feature type="domain" description="ABC transmembrane type-1" evidence="11">
    <location>
        <begin position="16"/>
        <end position="305"/>
    </location>
</feature>
<dbReference type="Proteomes" id="UP000245647">
    <property type="component" value="Unassembled WGS sequence"/>
</dbReference>
<dbReference type="GO" id="GO:0015421">
    <property type="term" value="F:ABC-type oligopeptide transporter activity"/>
    <property type="evidence" value="ECO:0007669"/>
    <property type="project" value="TreeGrafter"/>
</dbReference>
<evidence type="ECO:0000256" key="6">
    <source>
        <dbReference type="ARBA" id="ARBA00022840"/>
    </source>
</evidence>
<evidence type="ECO:0000259" key="10">
    <source>
        <dbReference type="PROSITE" id="PS50893"/>
    </source>
</evidence>
<evidence type="ECO:0000313" key="12">
    <source>
        <dbReference type="EMBL" id="PWG81161.1"/>
    </source>
</evidence>
<feature type="transmembrane region" description="Helical" evidence="9">
    <location>
        <begin position="160"/>
        <end position="180"/>
    </location>
</feature>
<keyword evidence="4 9" id="KW-0812">Transmembrane</keyword>
<evidence type="ECO:0000256" key="7">
    <source>
        <dbReference type="ARBA" id="ARBA00022989"/>
    </source>
</evidence>
<dbReference type="InterPro" id="IPR017871">
    <property type="entry name" value="ABC_transporter-like_CS"/>
</dbReference>
<dbReference type="PROSITE" id="PS50893">
    <property type="entry name" value="ABC_TRANSPORTER_2"/>
    <property type="match status" value="1"/>
</dbReference>
<dbReference type="PANTHER" id="PTHR43394:SF1">
    <property type="entry name" value="ATP-BINDING CASSETTE SUB-FAMILY B MEMBER 10, MITOCHONDRIAL"/>
    <property type="match status" value="1"/>
</dbReference>
<dbReference type="SUPFAM" id="SSF90123">
    <property type="entry name" value="ABC transporter transmembrane region"/>
    <property type="match status" value="1"/>
</dbReference>
<evidence type="ECO:0000256" key="8">
    <source>
        <dbReference type="ARBA" id="ARBA00023136"/>
    </source>
</evidence>
<dbReference type="AlphaFoldDB" id="A0A2U2PIE8"/>
<gene>
    <name evidence="12" type="ORF">DDR33_08965</name>
</gene>
<dbReference type="Pfam" id="PF00664">
    <property type="entry name" value="ABC_membrane"/>
    <property type="match status" value="1"/>
</dbReference>
<keyword evidence="6 12" id="KW-0067">ATP-binding</keyword>
<protein>
    <submittedName>
        <fullName evidence="12">ABC transporter ATP-binding protein</fullName>
    </submittedName>
</protein>
<dbReference type="SMART" id="SM00382">
    <property type="entry name" value="AAA"/>
    <property type="match status" value="1"/>
</dbReference>
<evidence type="ECO:0000256" key="4">
    <source>
        <dbReference type="ARBA" id="ARBA00022692"/>
    </source>
</evidence>
<dbReference type="InterPro" id="IPR039421">
    <property type="entry name" value="Type_1_exporter"/>
</dbReference>